<name>A0A9D4ZUD2_PEA</name>
<dbReference type="Gramene" id="Psat7g075600.1">
    <property type="protein sequence ID" value="Psat7g075600.1.cds1"/>
    <property type="gene ID" value="Psat7g075600"/>
</dbReference>
<evidence type="ECO:0000313" key="5">
    <source>
        <dbReference type="EMBL" id="KAI5385116.1"/>
    </source>
</evidence>
<reference evidence="5 6" key="1">
    <citation type="journal article" date="2022" name="Nat. Genet.">
        <title>Improved pea reference genome and pan-genome highlight genomic features and evolutionary characteristics.</title>
        <authorList>
            <person name="Yang T."/>
            <person name="Liu R."/>
            <person name="Luo Y."/>
            <person name="Hu S."/>
            <person name="Wang D."/>
            <person name="Wang C."/>
            <person name="Pandey M.K."/>
            <person name="Ge S."/>
            <person name="Xu Q."/>
            <person name="Li N."/>
            <person name="Li G."/>
            <person name="Huang Y."/>
            <person name="Saxena R.K."/>
            <person name="Ji Y."/>
            <person name="Li M."/>
            <person name="Yan X."/>
            <person name="He Y."/>
            <person name="Liu Y."/>
            <person name="Wang X."/>
            <person name="Xiang C."/>
            <person name="Varshney R.K."/>
            <person name="Ding H."/>
            <person name="Gao S."/>
            <person name="Zong X."/>
        </authorList>
    </citation>
    <scope>NUCLEOTIDE SEQUENCE [LARGE SCALE GENOMIC DNA]</scope>
    <source>
        <strain evidence="5 6">cv. Zhongwan 6</strain>
    </source>
</reference>
<dbReference type="EC" id="2.4.1.-" evidence="4"/>
<sequence length="533" mass="60383">MVCPPDPCIRHLKRHHPQAKTFFLQICKIRLYKEKIVKSFFASHIYRKQFSIYLHHTPPPTTMPSHRHHRILLIPYPVQGHINPTFEFAKRLITLGAHVTISTTLHMHNRITNKPTLPNLSYLPFSDGFDDGFQGKDKDAYLLYHAEFKRRGSEFVVKTILYNSQQGTPFTCLVHSLLLQWAAQAARELHLPTALLWVQPATVFDILYYYYHGFSDSIKKPSRSIELPGLPLLLSPRDLPVFLLESCSSAYALLVSFFEQQFNDLDVETNPTTILVNSFEALEPEALRAVEKLNMISIGPLISSAFLDERDPTDGTSFGGHAQAHIFQPSNGCVEWLDSKTEKSVVYVSFGSHCVVSEIQMEEIARALLDCGFPFLWVIREAKEGEKEEDLSCRKELEEKGKIVKWCSQVEVLSHPSLGCFLTHCGWNSTLESLVSGVPMVAFPQWADQTTNAKLIEDVWKIGVRVDHELKEDGTVGGDEIRRCLEVVMGSGEKGDEMRRNAEKWKGLAREAVNEGGSSDKNLRAFLDRIAES</sequence>
<dbReference type="GO" id="GO:0080043">
    <property type="term" value="F:quercetin 3-O-glucosyltransferase activity"/>
    <property type="evidence" value="ECO:0007669"/>
    <property type="project" value="TreeGrafter"/>
</dbReference>
<dbReference type="AlphaFoldDB" id="A0A9D4ZUD2"/>
<keyword evidence="3" id="KW-0328">Glycosyltransferase</keyword>
<comment type="similarity">
    <text evidence="1 3">Belongs to the UDP-glycosyltransferase family.</text>
</comment>
<dbReference type="FunFam" id="3.40.50.2000:FF:000019">
    <property type="entry name" value="Glycosyltransferase"/>
    <property type="match status" value="1"/>
</dbReference>
<keyword evidence="6" id="KW-1185">Reference proteome</keyword>
<dbReference type="SUPFAM" id="SSF53756">
    <property type="entry name" value="UDP-Glycosyltransferase/glycogen phosphorylase"/>
    <property type="match status" value="1"/>
</dbReference>
<accession>A0A9D4ZUD2</accession>
<proteinExistence type="inferred from homology"/>
<evidence type="ECO:0000256" key="1">
    <source>
        <dbReference type="ARBA" id="ARBA00009995"/>
    </source>
</evidence>
<evidence type="ECO:0000313" key="6">
    <source>
        <dbReference type="Proteomes" id="UP001058974"/>
    </source>
</evidence>
<dbReference type="CDD" id="cd03784">
    <property type="entry name" value="GT1_Gtf-like"/>
    <property type="match status" value="1"/>
</dbReference>
<dbReference type="InterPro" id="IPR002213">
    <property type="entry name" value="UDP_glucos_trans"/>
</dbReference>
<dbReference type="InterPro" id="IPR035595">
    <property type="entry name" value="UDP_glycos_trans_CS"/>
</dbReference>
<dbReference type="PANTHER" id="PTHR11926">
    <property type="entry name" value="GLUCOSYL/GLUCURONOSYL TRANSFERASES"/>
    <property type="match status" value="1"/>
</dbReference>
<dbReference type="GO" id="GO:0080044">
    <property type="term" value="F:quercetin 7-O-glucosyltransferase activity"/>
    <property type="evidence" value="ECO:0007669"/>
    <property type="project" value="TreeGrafter"/>
</dbReference>
<comment type="caution">
    <text evidence="5">The sequence shown here is derived from an EMBL/GenBank/DDBJ whole genome shotgun (WGS) entry which is preliminary data.</text>
</comment>
<dbReference type="EMBL" id="JAMSHJ010000007">
    <property type="protein sequence ID" value="KAI5385116.1"/>
    <property type="molecule type" value="Genomic_DNA"/>
</dbReference>
<keyword evidence="2 3" id="KW-0808">Transferase</keyword>
<dbReference type="PROSITE" id="PS00375">
    <property type="entry name" value="UDPGT"/>
    <property type="match status" value="1"/>
</dbReference>
<dbReference type="Gramene" id="Psat07G0192400-T1">
    <property type="protein sequence ID" value="KAI5385116.1"/>
    <property type="gene ID" value="KIW84_071924"/>
</dbReference>
<dbReference type="Proteomes" id="UP001058974">
    <property type="component" value="Chromosome 7"/>
</dbReference>
<dbReference type="Pfam" id="PF00201">
    <property type="entry name" value="UDPGT"/>
    <property type="match status" value="1"/>
</dbReference>
<dbReference type="OrthoDB" id="5835829at2759"/>
<evidence type="ECO:0000256" key="2">
    <source>
        <dbReference type="ARBA" id="ARBA00022679"/>
    </source>
</evidence>
<dbReference type="Gene3D" id="3.40.50.2000">
    <property type="entry name" value="Glycogen Phosphorylase B"/>
    <property type="match status" value="2"/>
</dbReference>
<evidence type="ECO:0000256" key="3">
    <source>
        <dbReference type="RuleBase" id="RU003718"/>
    </source>
</evidence>
<dbReference type="PANTHER" id="PTHR11926:SF1518">
    <property type="entry name" value="GLYCOSYLTRANSFERASE"/>
    <property type="match status" value="1"/>
</dbReference>
<gene>
    <name evidence="5" type="ORF">KIW84_071924</name>
</gene>
<organism evidence="5 6">
    <name type="scientific">Pisum sativum</name>
    <name type="common">Garden pea</name>
    <name type="synonym">Lathyrus oleraceus</name>
    <dbReference type="NCBI Taxonomy" id="3888"/>
    <lineage>
        <taxon>Eukaryota</taxon>
        <taxon>Viridiplantae</taxon>
        <taxon>Streptophyta</taxon>
        <taxon>Embryophyta</taxon>
        <taxon>Tracheophyta</taxon>
        <taxon>Spermatophyta</taxon>
        <taxon>Magnoliopsida</taxon>
        <taxon>eudicotyledons</taxon>
        <taxon>Gunneridae</taxon>
        <taxon>Pentapetalae</taxon>
        <taxon>rosids</taxon>
        <taxon>fabids</taxon>
        <taxon>Fabales</taxon>
        <taxon>Fabaceae</taxon>
        <taxon>Papilionoideae</taxon>
        <taxon>50 kb inversion clade</taxon>
        <taxon>NPAAA clade</taxon>
        <taxon>Hologalegina</taxon>
        <taxon>IRL clade</taxon>
        <taxon>Fabeae</taxon>
        <taxon>Lathyrus</taxon>
    </lineage>
</organism>
<protein>
    <recommendedName>
        <fullName evidence="4">Glycosyltransferase</fullName>
        <ecNumber evidence="4">2.4.1.-</ecNumber>
    </recommendedName>
</protein>
<evidence type="ECO:0000256" key="4">
    <source>
        <dbReference type="RuleBase" id="RU362057"/>
    </source>
</evidence>